<comment type="caution">
    <text evidence="2">The sequence shown here is derived from an EMBL/GenBank/DDBJ whole genome shotgun (WGS) entry which is preliminary data.</text>
</comment>
<gene>
    <name evidence="2" type="ORF">F3Y22_tig00110348pilonHSYRG00304</name>
</gene>
<keyword evidence="3" id="KW-1185">Reference proteome</keyword>
<dbReference type="InterPro" id="IPR026960">
    <property type="entry name" value="RVT-Znf"/>
</dbReference>
<dbReference type="Pfam" id="PF04646">
    <property type="entry name" value="DUF604"/>
    <property type="match status" value="1"/>
</dbReference>
<dbReference type="PANTHER" id="PTHR10811">
    <property type="entry name" value="FRINGE-RELATED"/>
    <property type="match status" value="1"/>
</dbReference>
<protein>
    <recommendedName>
        <fullName evidence="1">Reverse transcriptase zinc-binding domain-containing protein</fullName>
    </recommendedName>
</protein>
<dbReference type="Proteomes" id="UP000436088">
    <property type="component" value="Unassembled WGS sequence"/>
</dbReference>
<evidence type="ECO:0000313" key="3">
    <source>
        <dbReference type="Proteomes" id="UP000436088"/>
    </source>
</evidence>
<evidence type="ECO:0000259" key="1">
    <source>
        <dbReference type="Pfam" id="PF13966"/>
    </source>
</evidence>
<evidence type="ECO:0000313" key="2">
    <source>
        <dbReference type="EMBL" id="KAE8708280.1"/>
    </source>
</evidence>
<sequence>METSHSILEAIDQWEDLIKLCLDLLNGSISMHEVKKMVIVLIPKVIVNHLKPIMSKCIAQTQCEFVPGRRISNNFLVAHELLHSLKSAKNGLNKGAVLKLNMEKITVSFHVRINGRLSESFTPERGLRQGDPLSLYLFLFCAKGLSALLIKAQQDGLIKGDQNSFAFQVFKDEYFSNSEFLSAKMGDKVSYAWTSIFKAKEVSTILQPEDANKVINTLITLTHEDKMIWSHHNIGWYSAKSGYNWLLLKKNISTEQGKIWKLLSKLPILPKIQIFDWRICHDALLTGGKLKQAKLSEGICPMCSDETESLMHAHRKCTKTKRVLHIFGLDEAIINWLGNLCKEWLERITSKLDTEVSSKLWQQRKEYIKIWFKPNKMRGVVWLDDRVKYTPEDKRTLPPVRVSSDTSNFAYTNRQGHRSAIRMSRIVSETLRLKMDNVRWFVMGDDDTVFITEYLHGLRRRRLFISYPLAKALVKMQVRCIQRNLFTTGNGNTIEDILELVPKSILHGIRIQHTPVSRNPCQKPFVFYMSKVRMDSEVNQTVSEYERHRVPHPPCRWKMADPSALEMVIVNKKADPHLWDRSPRRNCCRVMESKEAGTMVVNVGVCKDGEVSQV</sequence>
<feature type="domain" description="Reverse transcriptase zinc-binding" evidence="1">
    <location>
        <begin position="237"/>
        <end position="322"/>
    </location>
</feature>
<reference evidence="2" key="1">
    <citation type="submission" date="2019-09" db="EMBL/GenBank/DDBJ databases">
        <title>Draft genome information of white flower Hibiscus syriacus.</title>
        <authorList>
            <person name="Kim Y.-M."/>
        </authorList>
    </citation>
    <scope>NUCLEOTIDE SEQUENCE [LARGE SCALE GENOMIC DNA]</scope>
    <source>
        <strain evidence="2">YM2019G1</strain>
    </source>
</reference>
<proteinExistence type="predicted"/>
<dbReference type="Pfam" id="PF13966">
    <property type="entry name" value="zf-RVT"/>
    <property type="match status" value="1"/>
</dbReference>
<name>A0A6A3AUA3_HIBSY</name>
<accession>A0A6A3AUA3</accession>
<organism evidence="2 3">
    <name type="scientific">Hibiscus syriacus</name>
    <name type="common">Rose of Sharon</name>
    <dbReference type="NCBI Taxonomy" id="106335"/>
    <lineage>
        <taxon>Eukaryota</taxon>
        <taxon>Viridiplantae</taxon>
        <taxon>Streptophyta</taxon>
        <taxon>Embryophyta</taxon>
        <taxon>Tracheophyta</taxon>
        <taxon>Spermatophyta</taxon>
        <taxon>Magnoliopsida</taxon>
        <taxon>eudicotyledons</taxon>
        <taxon>Gunneridae</taxon>
        <taxon>Pentapetalae</taxon>
        <taxon>rosids</taxon>
        <taxon>malvids</taxon>
        <taxon>Malvales</taxon>
        <taxon>Malvaceae</taxon>
        <taxon>Malvoideae</taxon>
        <taxon>Hibiscus</taxon>
    </lineage>
</organism>
<dbReference type="Gene3D" id="3.90.550.50">
    <property type="match status" value="1"/>
</dbReference>
<dbReference type="InterPro" id="IPR006740">
    <property type="entry name" value="DUF604"/>
</dbReference>
<dbReference type="EMBL" id="VEPZ02000948">
    <property type="protein sequence ID" value="KAE8708280.1"/>
    <property type="molecule type" value="Genomic_DNA"/>
</dbReference>
<dbReference type="AlphaFoldDB" id="A0A6A3AUA3"/>